<sequence>MPFPFEKLPYGLRRRLRELVTPAEAYELQIAAPNYSGLQPLQKCESQHSAAVRSDEQNRLLLFCGWF</sequence>
<proteinExistence type="predicted"/>
<keyword evidence="1" id="KW-1185">Reference proteome</keyword>
<dbReference type="Proteomes" id="UP000492821">
    <property type="component" value="Unassembled WGS sequence"/>
</dbReference>
<reference evidence="1" key="1">
    <citation type="journal article" date="2013" name="Genetics">
        <title>The draft genome and transcriptome of Panagrellus redivivus are shaped by the harsh demands of a free-living lifestyle.</title>
        <authorList>
            <person name="Srinivasan J."/>
            <person name="Dillman A.R."/>
            <person name="Macchietto M.G."/>
            <person name="Heikkinen L."/>
            <person name="Lakso M."/>
            <person name="Fracchia K.M."/>
            <person name="Antoshechkin I."/>
            <person name="Mortazavi A."/>
            <person name="Wong G."/>
            <person name="Sternberg P.W."/>
        </authorList>
    </citation>
    <scope>NUCLEOTIDE SEQUENCE [LARGE SCALE GENOMIC DNA]</scope>
    <source>
        <strain evidence="1">MT8872</strain>
    </source>
</reference>
<dbReference type="AlphaFoldDB" id="A0A7E4ZQR7"/>
<name>A0A7E4ZQR7_PANRE</name>
<organism evidence="1 2">
    <name type="scientific">Panagrellus redivivus</name>
    <name type="common">Microworm</name>
    <dbReference type="NCBI Taxonomy" id="6233"/>
    <lineage>
        <taxon>Eukaryota</taxon>
        <taxon>Metazoa</taxon>
        <taxon>Ecdysozoa</taxon>
        <taxon>Nematoda</taxon>
        <taxon>Chromadorea</taxon>
        <taxon>Rhabditida</taxon>
        <taxon>Tylenchina</taxon>
        <taxon>Panagrolaimomorpha</taxon>
        <taxon>Panagrolaimoidea</taxon>
        <taxon>Panagrolaimidae</taxon>
        <taxon>Panagrellus</taxon>
    </lineage>
</organism>
<evidence type="ECO:0000313" key="2">
    <source>
        <dbReference type="WBParaSite" id="Pan_g11539.t1"/>
    </source>
</evidence>
<dbReference type="WBParaSite" id="Pan_g11539.t1">
    <property type="protein sequence ID" value="Pan_g11539.t1"/>
    <property type="gene ID" value="Pan_g11539"/>
</dbReference>
<protein>
    <submittedName>
        <fullName evidence="2">DUF2958 domain-containing protein</fullName>
    </submittedName>
</protein>
<accession>A0A7E4ZQR7</accession>
<evidence type="ECO:0000313" key="1">
    <source>
        <dbReference type="Proteomes" id="UP000492821"/>
    </source>
</evidence>
<reference evidence="2" key="2">
    <citation type="submission" date="2020-10" db="UniProtKB">
        <authorList>
            <consortium name="WormBaseParasite"/>
        </authorList>
    </citation>
    <scope>IDENTIFICATION</scope>
</reference>